<accession>A0A7H8Q8U3</accession>
<dbReference type="SUPFAM" id="SSF56037">
    <property type="entry name" value="PheT/TilS domain"/>
    <property type="match status" value="1"/>
</dbReference>
<comment type="domain">
    <text evidence="8">The N-terminal region contains the highly conserved SGGXDS motif, predicted to be a P-loop motif involved in ATP binding.</text>
</comment>
<evidence type="ECO:0000256" key="6">
    <source>
        <dbReference type="ARBA" id="ARBA00022840"/>
    </source>
</evidence>
<dbReference type="Gene3D" id="3.30.465.60">
    <property type="match status" value="1"/>
</dbReference>
<dbReference type="Gene3D" id="3.40.50.620">
    <property type="entry name" value="HUPs"/>
    <property type="match status" value="1"/>
</dbReference>
<dbReference type="SUPFAM" id="SSF52402">
    <property type="entry name" value="Adenine nucleotide alpha hydrolases-like"/>
    <property type="match status" value="1"/>
</dbReference>
<evidence type="ECO:0000256" key="1">
    <source>
        <dbReference type="ARBA" id="ARBA00004496"/>
    </source>
</evidence>
<dbReference type="InterPro" id="IPR014729">
    <property type="entry name" value="Rossmann-like_a/b/a_fold"/>
</dbReference>
<dbReference type="Proteomes" id="UP000509222">
    <property type="component" value="Chromosome"/>
</dbReference>
<dbReference type="GO" id="GO:0005737">
    <property type="term" value="C:cytoplasm"/>
    <property type="evidence" value="ECO:0007669"/>
    <property type="project" value="UniProtKB-SubCell"/>
</dbReference>
<feature type="binding site" evidence="8">
    <location>
        <begin position="29"/>
        <end position="34"/>
    </location>
    <ligand>
        <name>ATP</name>
        <dbReference type="ChEBI" id="CHEBI:30616"/>
    </ligand>
</feature>
<evidence type="ECO:0000256" key="5">
    <source>
        <dbReference type="ARBA" id="ARBA00022741"/>
    </source>
</evidence>
<evidence type="ECO:0000259" key="9">
    <source>
        <dbReference type="SMART" id="SM00977"/>
    </source>
</evidence>
<comment type="function">
    <text evidence="8">Ligates lysine onto the cytidine present at position 34 of the AUA codon-specific tRNA(Ile) that contains the anticodon CAU, in an ATP-dependent manner. Cytidine is converted to lysidine, thus changing the amino acid specificity of the tRNA from methionine to isoleucine.</text>
</comment>
<evidence type="ECO:0000313" key="10">
    <source>
        <dbReference type="EMBL" id="QKX50404.1"/>
    </source>
</evidence>
<proteinExistence type="inferred from homology"/>
<comment type="similarity">
    <text evidence="8">Belongs to the tRNA(Ile)-lysidine synthase family.</text>
</comment>
<reference evidence="11" key="1">
    <citation type="submission" date="2020-06" db="EMBL/GenBank/DDBJ databases">
        <title>Isolation of Planomicrobium glaciei.</title>
        <authorList>
            <person name="Malisova L."/>
            <person name="Safrankova R."/>
            <person name="Jakubu V."/>
            <person name="Spanelova P."/>
        </authorList>
    </citation>
    <scope>NUCLEOTIDE SEQUENCE [LARGE SCALE GENOMIC DNA]</scope>
    <source>
        <strain evidence="11">NRL-ATB46093</strain>
    </source>
</reference>
<name>A0A7H8Q8U3_9BACL</name>
<evidence type="ECO:0000313" key="11">
    <source>
        <dbReference type="Proteomes" id="UP000509222"/>
    </source>
</evidence>
<gene>
    <name evidence="8 10" type="primary">tilS</name>
    <name evidence="10" type="ORF">HF394_07255</name>
</gene>
<dbReference type="SUPFAM" id="SSF82829">
    <property type="entry name" value="MesJ substrate recognition domain-like"/>
    <property type="match status" value="1"/>
</dbReference>
<dbReference type="NCBIfam" id="TIGR02433">
    <property type="entry name" value="lysidine_TilS_C"/>
    <property type="match status" value="1"/>
</dbReference>
<evidence type="ECO:0000256" key="7">
    <source>
        <dbReference type="ARBA" id="ARBA00048539"/>
    </source>
</evidence>
<keyword evidence="2 8" id="KW-0963">Cytoplasm</keyword>
<keyword evidence="3 8" id="KW-0436">Ligase</keyword>
<dbReference type="HAMAP" id="MF_01161">
    <property type="entry name" value="tRNA_Ile_lys_synt"/>
    <property type="match status" value="1"/>
</dbReference>
<comment type="catalytic activity">
    <reaction evidence="7 8">
        <text>cytidine(34) in tRNA(Ile2) + L-lysine + ATP = lysidine(34) in tRNA(Ile2) + AMP + diphosphate + H(+)</text>
        <dbReference type="Rhea" id="RHEA:43744"/>
        <dbReference type="Rhea" id="RHEA-COMP:10625"/>
        <dbReference type="Rhea" id="RHEA-COMP:10670"/>
        <dbReference type="ChEBI" id="CHEBI:15378"/>
        <dbReference type="ChEBI" id="CHEBI:30616"/>
        <dbReference type="ChEBI" id="CHEBI:32551"/>
        <dbReference type="ChEBI" id="CHEBI:33019"/>
        <dbReference type="ChEBI" id="CHEBI:82748"/>
        <dbReference type="ChEBI" id="CHEBI:83665"/>
        <dbReference type="ChEBI" id="CHEBI:456215"/>
        <dbReference type="EC" id="6.3.4.19"/>
    </reaction>
</comment>
<dbReference type="InterPro" id="IPR011063">
    <property type="entry name" value="TilS/TtcA_N"/>
</dbReference>
<dbReference type="GO" id="GO:0005524">
    <property type="term" value="F:ATP binding"/>
    <property type="evidence" value="ECO:0007669"/>
    <property type="project" value="UniProtKB-UniRule"/>
</dbReference>
<dbReference type="InterPro" id="IPR012795">
    <property type="entry name" value="tRNA_Ile_lys_synt_N"/>
</dbReference>
<dbReference type="InterPro" id="IPR012094">
    <property type="entry name" value="tRNA_Ile_lys_synt"/>
</dbReference>
<dbReference type="PANTHER" id="PTHR43033:SF1">
    <property type="entry name" value="TRNA(ILE)-LYSIDINE SYNTHASE-RELATED"/>
    <property type="match status" value="1"/>
</dbReference>
<feature type="domain" description="Lysidine-tRNA(Ile) synthetase C-terminal" evidence="9">
    <location>
        <begin position="385"/>
        <end position="459"/>
    </location>
</feature>
<dbReference type="RefSeq" id="WP_176294355.1">
    <property type="nucleotide sequence ID" value="NZ_CP051177.1"/>
</dbReference>
<evidence type="ECO:0000256" key="3">
    <source>
        <dbReference type="ARBA" id="ARBA00022598"/>
    </source>
</evidence>
<dbReference type="InterPro" id="IPR012796">
    <property type="entry name" value="Lysidine-tRNA-synth_C"/>
</dbReference>
<keyword evidence="11" id="KW-1185">Reference proteome</keyword>
<dbReference type="CDD" id="cd01992">
    <property type="entry name" value="TilS_N"/>
    <property type="match status" value="1"/>
</dbReference>
<dbReference type="PANTHER" id="PTHR43033">
    <property type="entry name" value="TRNA(ILE)-LYSIDINE SYNTHASE-RELATED"/>
    <property type="match status" value="1"/>
</dbReference>
<organism evidence="10 11">
    <name type="scientific">Planococcus glaciei</name>
    <dbReference type="NCBI Taxonomy" id="459472"/>
    <lineage>
        <taxon>Bacteria</taxon>
        <taxon>Bacillati</taxon>
        <taxon>Bacillota</taxon>
        <taxon>Bacilli</taxon>
        <taxon>Bacillales</taxon>
        <taxon>Caryophanaceae</taxon>
        <taxon>Planococcus</taxon>
    </lineage>
</organism>
<comment type="subcellular location">
    <subcellularLocation>
        <location evidence="1 8">Cytoplasm</location>
    </subcellularLocation>
</comment>
<evidence type="ECO:0000256" key="4">
    <source>
        <dbReference type="ARBA" id="ARBA00022694"/>
    </source>
</evidence>
<dbReference type="AlphaFoldDB" id="A0A7H8Q8U3"/>
<protein>
    <recommendedName>
        <fullName evidence="8">tRNA(Ile)-lysidine synthase</fullName>
        <ecNumber evidence="8">6.3.4.19</ecNumber>
    </recommendedName>
    <alternativeName>
        <fullName evidence="8">tRNA(Ile)-2-lysyl-cytidine synthase</fullName>
    </alternativeName>
    <alternativeName>
        <fullName evidence="8">tRNA(Ile)-lysidine synthetase</fullName>
    </alternativeName>
</protein>
<dbReference type="SMART" id="SM00977">
    <property type="entry name" value="TilS_C"/>
    <property type="match status" value="1"/>
</dbReference>
<dbReference type="EMBL" id="CP051177">
    <property type="protein sequence ID" value="QKX50404.1"/>
    <property type="molecule type" value="Genomic_DNA"/>
</dbReference>
<dbReference type="GO" id="GO:0032267">
    <property type="term" value="F:tRNA(Ile)-lysidine synthase activity"/>
    <property type="evidence" value="ECO:0007669"/>
    <property type="project" value="UniProtKB-EC"/>
</dbReference>
<sequence length="470" mass="53889">MKKFHKKMMEYIKKHRLLVPGDKVLVGCSGGIDSLVMLHFLKSNERLLGISVCAVHVNHMLRGEESLHDRLFTEAFCQAMHIPCFSRDIPIPDILERDGGNKQQVCREQRYAYFKEVMEETSGAKLATAHHADDQLETILMSGLRGTLQYGSFGIPQRRPFEGGELIRPMLAVNRDEIEHYAKEHALVHREDPSNAEEFYTRNRLRHTVVPLLKKENRMVSEQFAELAGMMQQDQQFLMELAEEKLHRMIRYEDNGLGLSAESFSKEALALQKRMVLLLLNYLYNEQQVVITRQLVEQVQEVMQGSAGTVFLHLPQNCMMVRQYDSVFFSRHPIGEAADQEVSSISAEWSKELKGYRYKAVPLPLAEPAEGCVFWYFSSNGGIRLLARSRKPGDRIQLSGMEHSKKVARLMIDEKVPVSLRGDWPVIATENDDVLFVPGLRPSNFFSRVKRDEDNWVLIEQKVKIAKSGL</sequence>
<dbReference type="Pfam" id="PF11734">
    <property type="entry name" value="TilS_C"/>
    <property type="match status" value="1"/>
</dbReference>
<evidence type="ECO:0000256" key="8">
    <source>
        <dbReference type="HAMAP-Rule" id="MF_01161"/>
    </source>
</evidence>
<evidence type="ECO:0000256" key="2">
    <source>
        <dbReference type="ARBA" id="ARBA00022490"/>
    </source>
</evidence>
<keyword evidence="6 8" id="KW-0067">ATP-binding</keyword>
<dbReference type="Pfam" id="PF01171">
    <property type="entry name" value="ATP_bind_3"/>
    <property type="match status" value="1"/>
</dbReference>
<dbReference type="EC" id="6.3.4.19" evidence="8"/>
<keyword evidence="5 8" id="KW-0547">Nucleotide-binding</keyword>
<keyword evidence="4 8" id="KW-0819">tRNA processing</keyword>
<dbReference type="NCBIfam" id="TIGR02432">
    <property type="entry name" value="lysidine_TilS_N"/>
    <property type="match status" value="1"/>
</dbReference>
<dbReference type="GO" id="GO:0006400">
    <property type="term" value="P:tRNA modification"/>
    <property type="evidence" value="ECO:0007669"/>
    <property type="project" value="UniProtKB-UniRule"/>
</dbReference>